<evidence type="ECO:0000313" key="3">
    <source>
        <dbReference type="Proteomes" id="UP000537204"/>
    </source>
</evidence>
<evidence type="ECO:0000259" key="1">
    <source>
        <dbReference type="Pfam" id="PF03412"/>
    </source>
</evidence>
<dbReference type="GO" id="GO:0005524">
    <property type="term" value="F:ATP binding"/>
    <property type="evidence" value="ECO:0007669"/>
    <property type="project" value="UniProtKB-KW"/>
</dbReference>
<dbReference type="Gene3D" id="3.90.70.10">
    <property type="entry name" value="Cysteine proteinases"/>
    <property type="match status" value="1"/>
</dbReference>
<comment type="caution">
    <text evidence="2">The sequence shown here is derived from an EMBL/GenBank/DDBJ whole genome shotgun (WGS) entry which is preliminary data.</text>
</comment>
<proteinExistence type="predicted"/>
<evidence type="ECO:0000313" key="2">
    <source>
        <dbReference type="EMBL" id="MBB5637187.1"/>
    </source>
</evidence>
<organism evidence="2 3">
    <name type="scientific">Pedobacter cryoconitis</name>
    <dbReference type="NCBI Taxonomy" id="188932"/>
    <lineage>
        <taxon>Bacteria</taxon>
        <taxon>Pseudomonadati</taxon>
        <taxon>Bacteroidota</taxon>
        <taxon>Sphingobacteriia</taxon>
        <taxon>Sphingobacteriales</taxon>
        <taxon>Sphingobacteriaceae</taxon>
        <taxon>Pedobacter</taxon>
    </lineage>
</organism>
<sequence>MKNWTGIKQEGSSMLDIIDTASTLGIKSTGLEIDIKKLRLIDLPVILHWDKHHFVVLFKIQNDFYFIADPGIGILKLNELDFLCHWQNHEKVHHHSGLLLTLSIIY</sequence>
<feature type="domain" description="Peptidase C39" evidence="1">
    <location>
        <begin position="5"/>
        <end position="88"/>
    </location>
</feature>
<gene>
    <name evidence="2" type="ORF">HDE68_003100</name>
</gene>
<keyword evidence="2" id="KW-0067">ATP-binding</keyword>
<dbReference type="InterPro" id="IPR005074">
    <property type="entry name" value="Peptidase_C39"/>
</dbReference>
<accession>A0A7W8ZNT4</accession>
<dbReference type="Pfam" id="PF03412">
    <property type="entry name" value="Peptidase_C39"/>
    <property type="match status" value="1"/>
</dbReference>
<dbReference type="EMBL" id="JACHCE010000004">
    <property type="protein sequence ID" value="MBB5637187.1"/>
    <property type="molecule type" value="Genomic_DNA"/>
</dbReference>
<keyword evidence="2" id="KW-0547">Nucleotide-binding</keyword>
<dbReference type="GO" id="GO:0016020">
    <property type="term" value="C:membrane"/>
    <property type="evidence" value="ECO:0007669"/>
    <property type="project" value="InterPro"/>
</dbReference>
<reference evidence="2 3" key="1">
    <citation type="submission" date="2020-08" db="EMBL/GenBank/DDBJ databases">
        <title>Genomic Encyclopedia of Type Strains, Phase IV (KMG-V): Genome sequencing to study the core and pangenomes of soil and plant-associated prokaryotes.</title>
        <authorList>
            <person name="Whitman W."/>
        </authorList>
    </citation>
    <scope>NUCLEOTIDE SEQUENCE [LARGE SCALE GENOMIC DNA]</scope>
    <source>
        <strain evidence="2 3">S3M1</strain>
    </source>
</reference>
<protein>
    <submittedName>
        <fullName evidence="2">ATP-binding cassette subfamily B protein</fullName>
    </submittedName>
</protein>
<name>A0A7W8ZNT4_9SPHI</name>
<dbReference type="GO" id="GO:0006508">
    <property type="term" value="P:proteolysis"/>
    <property type="evidence" value="ECO:0007669"/>
    <property type="project" value="InterPro"/>
</dbReference>
<dbReference type="Proteomes" id="UP000537204">
    <property type="component" value="Unassembled WGS sequence"/>
</dbReference>
<dbReference type="AlphaFoldDB" id="A0A7W8ZNT4"/>
<dbReference type="GO" id="GO:0008233">
    <property type="term" value="F:peptidase activity"/>
    <property type="evidence" value="ECO:0007669"/>
    <property type="project" value="InterPro"/>
</dbReference>